<organism evidence="2 3">
    <name type="scientific">Corynebacterium phoceense</name>
    <dbReference type="NCBI Taxonomy" id="1686286"/>
    <lineage>
        <taxon>Bacteria</taxon>
        <taxon>Bacillati</taxon>
        <taxon>Actinomycetota</taxon>
        <taxon>Actinomycetes</taxon>
        <taxon>Mycobacteriales</taxon>
        <taxon>Corynebacteriaceae</taxon>
        <taxon>Corynebacterium</taxon>
    </lineage>
</organism>
<comment type="caution">
    <text evidence="2">The sequence shown here is derived from an EMBL/GenBank/DDBJ whole genome shotgun (WGS) entry which is preliminary data.</text>
</comment>
<dbReference type="EMBL" id="VHIR01000001">
    <property type="protein sequence ID" value="TQE44588.1"/>
    <property type="molecule type" value="Genomic_DNA"/>
</dbReference>
<dbReference type="Gene3D" id="3.40.50.1820">
    <property type="entry name" value="alpha/beta hydrolase"/>
    <property type="match status" value="1"/>
</dbReference>
<dbReference type="AlphaFoldDB" id="A0A540RA16"/>
<gene>
    <name evidence="2" type="ORF">EJK80_00400</name>
</gene>
<accession>A0A540RA16</accession>
<dbReference type="InterPro" id="IPR029058">
    <property type="entry name" value="AB_hydrolase_fold"/>
</dbReference>
<dbReference type="RefSeq" id="WP_141628438.1">
    <property type="nucleotide sequence ID" value="NZ_VHIR01000001.1"/>
</dbReference>
<keyword evidence="1" id="KW-0732">Signal</keyword>
<dbReference type="Proteomes" id="UP000318080">
    <property type="component" value="Unassembled WGS sequence"/>
</dbReference>
<feature type="signal peptide" evidence="1">
    <location>
        <begin position="1"/>
        <end position="25"/>
    </location>
</feature>
<reference evidence="2 3" key="1">
    <citation type="submission" date="2019-06" db="EMBL/GenBank/DDBJ databases">
        <title>Draft genome of C. phoceense Strain 272.</title>
        <authorList>
            <person name="Pacheco L.G.C."/>
            <person name="Barberis C.M."/>
            <person name="Almuzara M.N."/>
            <person name="Traglia G.M."/>
            <person name="Santos C.S."/>
            <person name="Rocha D.J.P.G."/>
            <person name="Aguiar E.R.G.R."/>
            <person name="Vay C.A."/>
        </authorList>
    </citation>
    <scope>NUCLEOTIDE SEQUENCE [LARGE SCALE GENOMIC DNA]</scope>
    <source>
        <strain evidence="2 3">272</strain>
    </source>
</reference>
<proteinExistence type="predicted"/>
<evidence type="ECO:0000256" key="1">
    <source>
        <dbReference type="SAM" id="SignalP"/>
    </source>
</evidence>
<protein>
    <submittedName>
        <fullName evidence="2">Uncharacterized protein</fullName>
    </submittedName>
</protein>
<sequence>MTLSALRSVLACLLVAVIAVLSVHAAPRAVARQCTAIHVLQAAGTGFSARYYTAESVGLDFSGWNPVDTLQIRLGADDVSGTNIQYPASLGRFSAFPTQRAGFGSRDLW</sequence>
<evidence type="ECO:0000313" key="3">
    <source>
        <dbReference type="Proteomes" id="UP000318080"/>
    </source>
</evidence>
<keyword evidence="3" id="KW-1185">Reference proteome</keyword>
<evidence type="ECO:0000313" key="2">
    <source>
        <dbReference type="EMBL" id="TQE44588.1"/>
    </source>
</evidence>
<name>A0A540RA16_9CORY</name>
<feature type="chain" id="PRO_5021740626" evidence="1">
    <location>
        <begin position="26"/>
        <end position="109"/>
    </location>
</feature>